<sequence>MTESDVIRILHRHCTEQKLKFFAHVYRGTKGYILDGFAMSQAYRNMRTIGYEVKVSRNDFLQDKKWQNYLPVCNTFYFVSPPEVIRKDDLPAGIGLYHVVDNRLVCVKKAKRNEFDKDAVFEVLQYIVLSRGLSERMKVKSAVSHMHFAQNRANDLERRLRNTQRRCNEVENELWEIKRKVKEATNGR</sequence>
<dbReference type="RefSeq" id="WP_075756406.1">
    <property type="nucleotide sequence ID" value="NZ_CP146991.1"/>
</dbReference>
<name>A0ABM9W005_9FIRM</name>
<proteinExistence type="predicted"/>
<gene>
    <name evidence="2" type="ORF">SSPH_01122</name>
</gene>
<protein>
    <submittedName>
        <fullName evidence="2">Uncharacterized protein</fullName>
    </submittedName>
</protein>
<keyword evidence="1" id="KW-0175">Coiled coil</keyword>
<keyword evidence="3" id="KW-1185">Reference proteome</keyword>
<feature type="coiled-coil region" evidence="1">
    <location>
        <begin position="146"/>
        <end position="187"/>
    </location>
</feature>
<comment type="caution">
    <text evidence="2">The sequence shown here is derived from an EMBL/GenBank/DDBJ whole genome shotgun (WGS) entry which is preliminary data.</text>
</comment>
<dbReference type="Proteomes" id="UP000245702">
    <property type="component" value="Unassembled WGS sequence"/>
</dbReference>
<accession>A0ABM9W005</accession>
<evidence type="ECO:0000313" key="2">
    <source>
        <dbReference type="EMBL" id="CVK18484.1"/>
    </source>
</evidence>
<evidence type="ECO:0000313" key="3">
    <source>
        <dbReference type="Proteomes" id="UP000245702"/>
    </source>
</evidence>
<evidence type="ECO:0000256" key="1">
    <source>
        <dbReference type="SAM" id="Coils"/>
    </source>
</evidence>
<reference evidence="2 3" key="1">
    <citation type="submission" date="2016-01" db="EMBL/GenBank/DDBJ databases">
        <authorList>
            <person name="Brown R."/>
        </authorList>
    </citation>
    <scope>NUCLEOTIDE SEQUENCE [LARGE SCALE GENOMIC DNA]</scope>
    <source>
        <strain evidence="2">Sporomusa sphaeroides DSM 2875</strain>
    </source>
</reference>
<dbReference type="EMBL" id="FCOW01000004">
    <property type="protein sequence ID" value="CVK18484.1"/>
    <property type="molecule type" value="Genomic_DNA"/>
</dbReference>
<organism evidence="2 3">
    <name type="scientific">Sporomusa sphaeroides DSM 2875</name>
    <dbReference type="NCBI Taxonomy" id="1337886"/>
    <lineage>
        <taxon>Bacteria</taxon>
        <taxon>Bacillati</taxon>
        <taxon>Bacillota</taxon>
        <taxon>Negativicutes</taxon>
        <taxon>Selenomonadales</taxon>
        <taxon>Sporomusaceae</taxon>
        <taxon>Sporomusa</taxon>
    </lineage>
</organism>